<gene>
    <name evidence="2" type="ORF">A19Y_3642</name>
</gene>
<dbReference type="AlphaFoldDB" id="A0A073CJU5"/>
<evidence type="ECO:0008006" key="4">
    <source>
        <dbReference type="Google" id="ProtNLM"/>
    </source>
</evidence>
<dbReference type="RefSeq" id="WP_144390486.1">
    <property type="nucleotide sequence ID" value="NZ_CM002803.1"/>
</dbReference>
<proteinExistence type="predicted"/>
<keyword evidence="1" id="KW-0812">Transmembrane</keyword>
<dbReference type="HOGENOM" id="CLU_1097759_0_0_3"/>
<dbReference type="PATRIC" id="fig|388467.6.peg.3593"/>
<keyword evidence="3" id="KW-1185">Reference proteome</keyword>
<feature type="transmembrane region" description="Helical" evidence="1">
    <location>
        <begin position="46"/>
        <end position="66"/>
    </location>
</feature>
<sequence>MDCLRNTKGKRMCDLVQLPNTTKEWMCTECKSQFIKKGEGSNDFDGVWILLILCLLFFVFLLSGCSKQSTKLLLIRIADSSASALNDPKQAKGSKDTCFGVADGAKPGDKQALIQVSQEVIATDPAMIKDSNDGYSVCHQKSESKGHGTYVCPALDLAVEMSDRHPETPIIVLQIQANEGEEFCPDTLKNLANKVSSRQGKLLIIGSTNDGNTGFNTNLWNSLKDLPNTQFCNQNIRSCVKDSIKNIRSAQEK</sequence>
<accession>A0A073CJU5</accession>
<dbReference type="EMBL" id="CM002803">
    <property type="protein sequence ID" value="KEI68396.1"/>
    <property type="molecule type" value="Genomic_DNA"/>
</dbReference>
<dbReference type="Proteomes" id="UP000027395">
    <property type="component" value="Chromosome"/>
</dbReference>
<protein>
    <recommendedName>
        <fullName evidence="4">VWFA domain-containing protein</fullName>
    </recommendedName>
</protein>
<keyword evidence="1" id="KW-0472">Membrane</keyword>
<evidence type="ECO:0000256" key="1">
    <source>
        <dbReference type="SAM" id="Phobius"/>
    </source>
</evidence>
<name>A0A073CJU5_PLAA1</name>
<keyword evidence="1" id="KW-1133">Transmembrane helix</keyword>
<dbReference type="STRING" id="388467.A19Y_3642"/>
<organism evidence="2 3">
    <name type="scientific">Planktothrix agardhii (strain NIVA-CYA 126/8)</name>
    <dbReference type="NCBI Taxonomy" id="388467"/>
    <lineage>
        <taxon>Bacteria</taxon>
        <taxon>Bacillati</taxon>
        <taxon>Cyanobacteriota</taxon>
        <taxon>Cyanophyceae</taxon>
        <taxon>Oscillatoriophycideae</taxon>
        <taxon>Oscillatoriales</taxon>
        <taxon>Microcoleaceae</taxon>
        <taxon>Planktothrix</taxon>
    </lineage>
</organism>
<evidence type="ECO:0000313" key="3">
    <source>
        <dbReference type="Proteomes" id="UP000027395"/>
    </source>
</evidence>
<evidence type="ECO:0000313" key="2">
    <source>
        <dbReference type="EMBL" id="KEI68396.1"/>
    </source>
</evidence>
<reference evidence="2 3" key="1">
    <citation type="journal article" date="2014" name="Appl. Environ. Microbiol.">
        <title>Elucidation of insertion elements encoded on plasmids and in vitro construction of shuttle vectors from the toxic cyanobacterium Planktothrix.</title>
        <authorList>
            <person name="Christiansen G."/>
            <person name="Goesmann A."/>
            <person name="Kurmayer R."/>
        </authorList>
    </citation>
    <scope>NUCLEOTIDE SEQUENCE [LARGE SCALE GENOMIC DNA]</scope>
    <source>
        <strain evidence="2 3">NIVA-CYA 126/8</strain>
    </source>
</reference>
<dbReference type="eggNOG" id="ENOG502ZH4C">
    <property type="taxonomic scope" value="Bacteria"/>
</dbReference>